<accession>A0A6G0XN10</accession>
<protein>
    <submittedName>
        <fullName evidence="1">Uncharacterized protein</fullName>
    </submittedName>
</protein>
<gene>
    <name evidence="1" type="ORF">Ae201684_003278</name>
</gene>
<comment type="caution">
    <text evidence="1">The sequence shown here is derived from an EMBL/GenBank/DDBJ whole genome shotgun (WGS) entry which is preliminary data.</text>
</comment>
<dbReference type="Proteomes" id="UP000481153">
    <property type="component" value="Unassembled WGS sequence"/>
</dbReference>
<reference evidence="1 2" key="1">
    <citation type="submission" date="2019-07" db="EMBL/GenBank/DDBJ databases">
        <title>Genomics analysis of Aphanomyces spp. identifies a new class of oomycete effector associated with host adaptation.</title>
        <authorList>
            <person name="Gaulin E."/>
        </authorList>
    </citation>
    <scope>NUCLEOTIDE SEQUENCE [LARGE SCALE GENOMIC DNA]</scope>
    <source>
        <strain evidence="1 2">ATCC 201684</strain>
    </source>
</reference>
<proteinExistence type="predicted"/>
<dbReference type="PANTHER" id="PTHR37067:SF3">
    <property type="entry name" value="PX DOMAIN-CONTAINING PROTEIN"/>
    <property type="match status" value="1"/>
</dbReference>
<name>A0A6G0XN10_9STRA</name>
<organism evidence="1 2">
    <name type="scientific">Aphanomyces euteiches</name>
    <dbReference type="NCBI Taxonomy" id="100861"/>
    <lineage>
        <taxon>Eukaryota</taxon>
        <taxon>Sar</taxon>
        <taxon>Stramenopiles</taxon>
        <taxon>Oomycota</taxon>
        <taxon>Saprolegniomycetes</taxon>
        <taxon>Saprolegniales</taxon>
        <taxon>Verrucalvaceae</taxon>
        <taxon>Aphanomyces</taxon>
    </lineage>
</organism>
<dbReference type="PANTHER" id="PTHR37067">
    <property type="entry name" value="PX DOMAIN-CONTAINING PROTEIN"/>
    <property type="match status" value="1"/>
</dbReference>
<evidence type="ECO:0000313" key="1">
    <source>
        <dbReference type="EMBL" id="KAF0741598.1"/>
    </source>
</evidence>
<dbReference type="AlphaFoldDB" id="A0A6G0XN10"/>
<evidence type="ECO:0000313" key="2">
    <source>
        <dbReference type="Proteomes" id="UP000481153"/>
    </source>
</evidence>
<dbReference type="VEuPathDB" id="FungiDB:AeMF1_012620"/>
<sequence length="177" mass="20794">MMFGLRVCSKDGKDEVTVVQYLFCAVYGREESDAGGQLPKRKRHNRSIKIFQAPFRPENYRHHLSTQHTKRWNEYQTLSIESKTIYFGPSTTPTPPKLKQKSIAPPPYEPARFQSDIATNLYFSREACREVKMLRETLDEQYFDVVDMLTDPTKARAFLVVAMEDRLGWVLWKLRQR</sequence>
<keyword evidence="2" id="KW-1185">Reference proteome</keyword>
<dbReference type="EMBL" id="VJMJ01000036">
    <property type="protein sequence ID" value="KAF0741598.1"/>
    <property type="molecule type" value="Genomic_DNA"/>
</dbReference>